<gene>
    <name evidence="4" type="ORF">CRN84_19115</name>
    <name evidence="5" type="ORF">NCTC12282_05247</name>
</gene>
<keyword evidence="1" id="KW-0175">Coiled coil</keyword>
<evidence type="ECO:0000256" key="2">
    <source>
        <dbReference type="SAM" id="MobiDB-lite"/>
    </source>
</evidence>
<dbReference type="STRING" id="1111728.GCA_000427805_03782"/>
<keyword evidence="3" id="KW-0812">Transmembrane</keyword>
<feature type="transmembrane region" description="Helical" evidence="3">
    <location>
        <begin position="172"/>
        <end position="201"/>
    </location>
</feature>
<name>A0A2C6DLT9_9GAMM</name>
<evidence type="ECO:0000256" key="1">
    <source>
        <dbReference type="SAM" id="Coils"/>
    </source>
</evidence>
<keyword evidence="3" id="KW-0472">Membrane</keyword>
<protein>
    <submittedName>
        <fullName evidence="4">Uncharacterized protein</fullName>
    </submittedName>
</protein>
<reference evidence="5 7" key="3">
    <citation type="submission" date="2019-03" db="EMBL/GenBank/DDBJ databases">
        <authorList>
            <consortium name="Pathogen Informatics"/>
        </authorList>
    </citation>
    <scope>NUCLEOTIDE SEQUENCE [LARGE SCALE GENOMIC DNA]</scope>
    <source>
        <strain evidence="5 7">NCTC12282</strain>
    </source>
</reference>
<dbReference type="AlphaFoldDB" id="A0A2C6DLT9"/>
<keyword evidence="6" id="KW-1185">Reference proteome</keyword>
<proteinExistence type="predicted"/>
<dbReference type="EMBL" id="PDDX01000001">
    <property type="protein sequence ID" value="PHI31298.1"/>
    <property type="molecule type" value="Genomic_DNA"/>
</dbReference>
<organism evidence="4 6">
    <name type="scientific">Budvicia aquatica</name>
    <dbReference type="NCBI Taxonomy" id="82979"/>
    <lineage>
        <taxon>Bacteria</taxon>
        <taxon>Pseudomonadati</taxon>
        <taxon>Pseudomonadota</taxon>
        <taxon>Gammaproteobacteria</taxon>
        <taxon>Enterobacterales</taxon>
        <taxon>Budviciaceae</taxon>
        <taxon>Budvicia</taxon>
    </lineage>
</organism>
<evidence type="ECO:0000256" key="3">
    <source>
        <dbReference type="SAM" id="Phobius"/>
    </source>
</evidence>
<dbReference type="Proteomes" id="UP000373449">
    <property type="component" value="Unassembled WGS sequence"/>
</dbReference>
<evidence type="ECO:0000313" key="5">
    <source>
        <dbReference type="EMBL" id="VFS51600.1"/>
    </source>
</evidence>
<accession>A0A2C6DLT9</accession>
<dbReference type="Proteomes" id="UP000224974">
    <property type="component" value="Unassembled WGS sequence"/>
</dbReference>
<evidence type="ECO:0000313" key="6">
    <source>
        <dbReference type="Proteomes" id="UP000224974"/>
    </source>
</evidence>
<feature type="compositionally biased region" description="Basic and acidic residues" evidence="2">
    <location>
        <begin position="517"/>
        <end position="526"/>
    </location>
</feature>
<sequence length="526" mass="57223">MSLKSANQSLRFVFIILTVIVCCYVFFAKDLLVTIDHSPLVNTSIIAVQIIGVLYAFFVAISLVLGIRDWRRFTQRNSSDSSPVRLRGAVSLLQSRVTDLVHSNSQVRSALLQSLRESLTRKVTGAEYLSGLLVGLGLLGTFIGLIMTMGSIKSAIGVMSSGTSEISALLDGLAAPLGGMSAAFTASLLGLLGSLVMGLIAHMLSTTSEHLYSDIDNWVHAQLSEAGTDDQGFTSALADGQYGVASYAPPGGIGPNYEVERLLRGILKFTEVQQAQQYESVNYLNKLLSCQEKLFASQQAIAEGQQTALENLENNHQHVMEAIDVHNRHIVEILQGSLNQQAGLVTALQNTNQHLTTNGELLHQSLLVQENASQGLNNIHYELSELNQQAGKQNYKQDELINLAQDSGTSLKQMKHALIECSGYLNQNRIQVGDTFEQVSESLKGLRAEMQGGRQQILTLESILRMGAGGSESIVDAVKSQNNALLECIRQVTEARVSMLSASDMFTTEQRSPQIENPEKVLSETN</sequence>
<feature type="region of interest" description="Disordered" evidence="2">
    <location>
        <begin position="506"/>
        <end position="526"/>
    </location>
</feature>
<feature type="transmembrane region" description="Helical" evidence="3">
    <location>
        <begin position="128"/>
        <end position="152"/>
    </location>
</feature>
<keyword evidence="3" id="KW-1133">Transmembrane helix</keyword>
<reference evidence="4" key="1">
    <citation type="submission" date="2017-09" db="EMBL/GenBank/DDBJ databases">
        <title>FDA dAtabase for Regulatory Grade micrObial Sequences (FDA-ARGOS): Supporting development and validation of Infectious Disease Dx tests.</title>
        <authorList>
            <person name="Minogue T."/>
            <person name="Wolcott M."/>
            <person name="Wasieloski L."/>
            <person name="Aguilar W."/>
            <person name="Moore D."/>
            <person name="Tallon L.J."/>
            <person name="Sadzewicz L."/>
            <person name="Ott S."/>
            <person name="Zhao X."/>
            <person name="Nagaraj S."/>
            <person name="Vavikolanu K."/>
            <person name="Aluvathingal J."/>
            <person name="Nadendla S."/>
            <person name="Sichtig H."/>
        </authorList>
    </citation>
    <scope>NUCLEOTIDE SEQUENCE</scope>
    <source>
        <strain evidence="4">FDAARGOS_387</strain>
    </source>
</reference>
<dbReference type="RefSeq" id="WP_051323200.1">
    <property type="nucleotide sequence ID" value="NZ_CAADJA010000002.1"/>
</dbReference>
<reference evidence="6" key="2">
    <citation type="submission" date="2017-09" db="EMBL/GenBank/DDBJ databases">
        <title>FDA dAtabase for Regulatory Grade micrObial Sequences (FDA-ARGOS): Supporting development and validation of Infectious Disease Dx tests.</title>
        <authorList>
            <person name="Minogue T."/>
            <person name="Wolcott M."/>
            <person name="Wasieloski L."/>
            <person name="Aguilar W."/>
            <person name="Moore D."/>
            <person name="Tallon L."/>
            <person name="Sadzewicz L."/>
            <person name="Ott S."/>
            <person name="Zhao X."/>
            <person name="Nagaraj S."/>
            <person name="Vavikolanu K."/>
            <person name="Aluvathingal J."/>
            <person name="Nadendla S."/>
            <person name="Sichtig H."/>
        </authorList>
    </citation>
    <scope>NUCLEOTIDE SEQUENCE [LARGE SCALE GENOMIC DNA]</scope>
    <source>
        <strain evidence="6">FDAARGOS_387</strain>
    </source>
</reference>
<feature type="transmembrane region" description="Helical" evidence="3">
    <location>
        <begin position="45"/>
        <end position="67"/>
    </location>
</feature>
<feature type="transmembrane region" description="Helical" evidence="3">
    <location>
        <begin position="12"/>
        <end position="33"/>
    </location>
</feature>
<feature type="compositionally biased region" description="Polar residues" evidence="2">
    <location>
        <begin position="506"/>
        <end position="515"/>
    </location>
</feature>
<feature type="coiled-coil region" evidence="1">
    <location>
        <begin position="302"/>
        <end position="329"/>
    </location>
</feature>
<evidence type="ECO:0000313" key="7">
    <source>
        <dbReference type="Proteomes" id="UP000373449"/>
    </source>
</evidence>
<dbReference type="OrthoDB" id="6638196at2"/>
<evidence type="ECO:0000313" key="4">
    <source>
        <dbReference type="EMBL" id="PHI31298.1"/>
    </source>
</evidence>
<dbReference type="EMBL" id="CAADJA010000002">
    <property type="protein sequence ID" value="VFS51600.1"/>
    <property type="molecule type" value="Genomic_DNA"/>
</dbReference>